<dbReference type="Proteomes" id="UP000013776">
    <property type="component" value="Unassembled WGS sequence"/>
</dbReference>
<organism evidence="9 10">
    <name type="scientific">Taphrina deformans (strain PYCC 5710 / ATCC 11124 / CBS 356.35 / IMI 108563 / JCM 9778 / NBRC 8474)</name>
    <name type="common">Peach leaf curl fungus</name>
    <name type="synonym">Lalaria deformans</name>
    <dbReference type="NCBI Taxonomy" id="1097556"/>
    <lineage>
        <taxon>Eukaryota</taxon>
        <taxon>Fungi</taxon>
        <taxon>Dikarya</taxon>
        <taxon>Ascomycota</taxon>
        <taxon>Taphrinomycotina</taxon>
        <taxon>Taphrinomycetes</taxon>
        <taxon>Taphrinales</taxon>
        <taxon>Taphrinaceae</taxon>
        <taxon>Taphrina</taxon>
    </lineage>
</organism>
<dbReference type="GO" id="GO:0003677">
    <property type="term" value="F:DNA binding"/>
    <property type="evidence" value="ECO:0007669"/>
    <property type="project" value="TreeGrafter"/>
</dbReference>
<comment type="similarity">
    <text evidence="2 7">Belongs to the CSM3 family.</text>
</comment>
<dbReference type="InterPro" id="IPR040038">
    <property type="entry name" value="TIPIN/Csm3/Swi3"/>
</dbReference>
<reference evidence="9 10" key="1">
    <citation type="journal article" date="2013" name="MBio">
        <title>Genome sequencing of the plant pathogen Taphrina deformans, the causal agent of peach leaf curl.</title>
        <authorList>
            <person name="Cisse O.H."/>
            <person name="Almeida J.M.G.C.F."/>
            <person name="Fonseca A."/>
            <person name="Kumar A.A."/>
            <person name="Salojaervi J."/>
            <person name="Overmyer K."/>
            <person name="Hauser P.M."/>
            <person name="Pagni M."/>
        </authorList>
    </citation>
    <scope>NUCLEOTIDE SEQUENCE [LARGE SCALE GENOMIC DNA]</scope>
    <source>
        <strain evidence="10">PYCC 5710 / ATCC 11124 / CBS 356.35 / IMI 108563 / JCM 9778 / NBRC 8474</strain>
    </source>
</reference>
<dbReference type="GO" id="GO:0043111">
    <property type="term" value="P:replication fork arrest"/>
    <property type="evidence" value="ECO:0007669"/>
    <property type="project" value="TreeGrafter"/>
</dbReference>
<evidence type="ECO:0000259" key="8">
    <source>
        <dbReference type="Pfam" id="PF07962"/>
    </source>
</evidence>
<dbReference type="Pfam" id="PF07962">
    <property type="entry name" value="Swi3"/>
    <property type="match status" value="1"/>
</dbReference>
<name>R4XDV8_TAPDE</name>
<evidence type="ECO:0000256" key="6">
    <source>
        <dbReference type="ARBA" id="ARBA00023306"/>
    </source>
</evidence>
<dbReference type="InterPro" id="IPR012923">
    <property type="entry name" value="Csm3"/>
</dbReference>
<evidence type="ECO:0000256" key="5">
    <source>
        <dbReference type="ARBA" id="ARBA00023242"/>
    </source>
</evidence>
<keyword evidence="10" id="KW-1185">Reference proteome</keyword>
<dbReference type="eggNOG" id="KOG3004">
    <property type="taxonomic scope" value="Eukaryota"/>
</dbReference>
<dbReference type="VEuPathDB" id="FungiDB:TAPDE_004428"/>
<dbReference type="PANTHER" id="PTHR13220">
    <property type="entry name" value="TIMELESS INTERACTING-RELATED"/>
    <property type="match status" value="1"/>
</dbReference>
<dbReference type="PANTHER" id="PTHR13220:SF11">
    <property type="entry name" value="TIMELESS-INTERACTING PROTEIN"/>
    <property type="match status" value="1"/>
</dbReference>
<evidence type="ECO:0000256" key="7">
    <source>
        <dbReference type="RuleBase" id="RU366049"/>
    </source>
</evidence>
<dbReference type="EMBL" id="CAHR02000197">
    <property type="protein sequence ID" value="CCG84056.1"/>
    <property type="molecule type" value="Genomic_DNA"/>
</dbReference>
<dbReference type="STRING" id="1097556.R4XDV8"/>
<dbReference type="GO" id="GO:0031298">
    <property type="term" value="C:replication fork protection complex"/>
    <property type="evidence" value="ECO:0007669"/>
    <property type="project" value="TreeGrafter"/>
</dbReference>
<comment type="caution">
    <text evidence="9">The sequence shown here is derived from an EMBL/GenBank/DDBJ whole genome shotgun (WGS) entry which is preliminary data.</text>
</comment>
<evidence type="ECO:0000313" key="9">
    <source>
        <dbReference type="EMBL" id="CCG84056.1"/>
    </source>
</evidence>
<keyword evidence="4" id="KW-0236">DNA replication inhibitor</keyword>
<keyword evidence="5 7" id="KW-0539">Nucleus</keyword>
<dbReference type="GO" id="GO:0031297">
    <property type="term" value="P:replication fork processing"/>
    <property type="evidence" value="ECO:0007669"/>
    <property type="project" value="UniProtKB-UniRule"/>
</dbReference>
<evidence type="ECO:0000256" key="2">
    <source>
        <dbReference type="ARBA" id="ARBA00006075"/>
    </source>
</evidence>
<dbReference type="GO" id="GO:0006974">
    <property type="term" value="P:DNA damage response"/>
    <property type="evidence" value="ECO:0007669"/>
    <property type="project" value="UniProtKB-KW"/>
</dbReference>
<feature type="domain" description="Chromosome segregation in meiosis protein 3" evidence="8">
    <location>
        <begin position="94"/>
        <end position="175"/>
    </location>
</feature>
<dbReference type="OrthoDB" id="437078at2759"/>
<comment type="subcellular location">
    <subcellularLocation>
        <location evidence="1 7">Nucleus</location>
    </subcellularLocation>
</comment>
<proteinExistence type="inferred from homology"/>
<evidence type="ECO:0000256" key="1">
    <source>
        <dbReference type="ARBA" id="ARBA00004123"/>
    </source>
</evidence>
<gene>
    <name evidence="9" type="ORF">TAPDE_004428</name>
</gene>
<keyword evidence="6 7" id="KW-0131">Cell cycle</keyword>
<dbReference type="AlphaFoldDB" id="R4XDV8"/>
<dbReference type="GO" id="GO:0000076">
    <property type="term" value="P:DNA replication checkpoint signaling"/>
    <property type="evidence" value="ECO:0007669"/>
    <property type="project" value="UniProtKB-UniRule"/>
</dbReference>
<accession>R4XDV8</accession>
<protein>
    <recommendedName>
        <fullName evidence="7">Chromosome segregation in meiosis protein</fullName>
    </recommendedName>
</protein>
<keyword evidence="3 7" id="KW-0227">DNA damage</keyword>
<sequence length="263" mass="29402">MDDIFAVDDAQVDVVRRSRGHREGSFGADDVDEYTVPERTIAARNETGDATSDVENYNFDYVSARPRIRSPAVEPFDLGLDDEVVVKRRAPQAKLDDERLLGPLGIPKIRDDLRKRIRFRGKGHELQDLGKFIEMYQFWAHDLFPKAKFRDALKMISKVGKTKKMKAQRRQIIDDILPRPEYQEPSSDEDGLEIAAPRAATGTSVEVAAGIYTTCGGDEYGDDLEMPAQGAQGIANDIPEEMPLEEVDDLDDADALEAMGIMI</sequence>
<comment type="function">
    <text evidence="7">Plays an important role in the control of DNA replication and the maintenance of replication fork stability.</text>
</comment>
<evidence type="ECO:0000313" key="10">
    <source>
        <dbReference type="Proteomes" id="UP000013776"/>
    </source>
</evidence>
<evidence type="ECO:0000256" key="4">
    <source>
        <dbReference type="ARBA" id="ARBA00022880"/>
    </source>
</evidence>
<evidence type="ECO:0000256" key="3">
    <source>
        <dbReference type="ARBA" id="ARBA00022763"/>
    </source>
</evidence>